<evidence type="ECO:0000313" key="3">
    <source>
        <dbReference type="EMBL" id="SHF90037.1"/>
    </source>
</evidence>
<evidence type="ECO:0000256" key="2">
    <source>
        <dbReference type="SAM" id="SignalP"/>
    </source>
</evidence>
<dbReference type="InterPro" id="IPR042001">
    <property type="entry name" value="Sortase_F"/>
</dbReference>
<dbReference type="EMBL" id="FQVX01000001">
    <property type="protein sequence ID" value="SHF90037.1"/>
    <property type="molecule type" value="Genomic_DNA"/>
</dbReference>
<dbReference type="InterPro" id="IPR023365">
    <property type="entry name" value="Sortase_dom-sf"/>
</dbReference>
<dbReference type="STRING" id="1070870.SAMN05444351_1209"/>
<organism evidence="3 4">
    <name type="scientific">Geodermatophilus nigrescens</name>
    <dbReference type="NCBI Taxonomy" id="1070870"/>
    <lineage>
        <taxon>Bacteria</taxon>
        <taxon>Bacillati</taxon>
        <taxon>Actinomycetota</taxon>
        <taxon>Actinomycetes</taxon>
        <taxon>Geodermatophilales</taxon>
        <taxon>Geodermatophilaceae</taxon>
        <taxon>Geodermatophilus</taxon>
    </lineage>
</organism>
<protein>
    <submittedName>
        <fullName evidence="3">Sortase family protein</fullName>
    </submittedName>
</protein>
<keyword evidence="4" id="KW-1185">Reference proteome</keyword>
<dbReference type="OrthoDB" id="4425249at2"/>
<sequence>MRPGRRTAAITAVAALGVAGSALLAVGVAPDGRSAAATGSLDPVAAAPAGEPAQPTLPPEGTVLPTPSSDVHVAVPALGLDLPVLPLTPSGGVINPPLLTAAYWIDSYGDPVGDAAQADNTVYIAAHATGTGEYGFDALVDAEADDEGLRAGDVVEVSTPEGTVDYTVERTQRYDKDELAGAADIWAAVPGRLVLITCFQRAGQASTENLVVVAHA</sequence>
<evidence type="ECO:0000313" key="4">
    <source>
        <dbReference type="Proteomes" id="UP000184471"/>
    </source>
</evidence>
<gene>
    <name evidence="3" type="ORF">SAMN05444351_1209</name>
</gene>
<feature type="region of interest" description="Disordered" evidence="1">
    <location>
        <begin position="43"/>
        <end position="68"/>
    </location>
</feature>
<feature type="chain" id="PRO_5038749595" evidence="2">
    <location>
        <begin position="25"/>
        <end position="216"/>
    </location>
</feature>
<dbReference type="Proteomes" id="UP000184471">
    <property type="component" value="Unassembled WGS sequence"/>
</dbReference>
<dbReference type="SUPFAM" id="SSF63817">
    <property type="entry name" value="Sortase"/>
    <property type="match status" value="1"/>
</dbReference>
<proteinExistence type="predicted"/>
<accession>A0A1M5FEQ2</accession>
<feature type="signal peptide" evidence="2">
    <location>
        <begin position="1"/>
        <end position="24"/>
    </location>
</feature>
<dbReference type="AlphaFoldDB" id="A0A1M5FEQ2"/>
<evidence type="ECO:0000256" key="1">
    <source>
        <dbReference type="SAM" id="MobiDB-lite"/>
    </source>
</evidence>
<name>A0A1M5FEQ2_9ACTN</name>
<dbReference type="Gene3D" id="2.40.260.10">
    <property type="entry name" value="Sortase"/>
    <property type="match status" value="1"/>
</dbReference>
<dbReference type="RefSeq" id="WP_073419116.1">
    <property type="nucleotide sequence ID" value="NZ_FQVX01000001.1"/>
</dbReference>
<keyword evidence="2" id="KW-0732">Signal</keyword>
<reference evidence="3 4" key="1">
    <citation type="submission" date="2016-11" db="EMBL/GenBank/DDBJ databases">
        <authorList>
            <person name="Jaros S."/>
            <person name="Januszkiewicz K."/>
            <person name="Wedrychowicz H."/>
        </authorList>
    </citation>
    <scope>NUCLEOTIDE SEQUENCE [LARGE SCALE GENOMIC DNA]</scope>
    <source>
        <strain evidence="3 4">DSM 45408</strain>
    </source>
</reference>
<dbReference type="CDD" id="cd05829">
    <property type="entry name" value="Sortase_F"/>
    <property type="match status" value="1"/>
</dbReference>